<dbReference type="EMBL" id="JANCNS010000001">
    <property type="protein sequence ID" value="MCP9199162.1"/>
    <property type="molecule type" value="Genomic_DNA"/>
</dbReference>
<evidence type="ECO:0008006" key="4">
    <source>
        <dbReference type="Google" id="ProtNLM"/>
    </source>
</evidence>
<organism evidence="2 3">
    <name type="scientific">Christiangramia oceanisediminis</name>
    <dbReference type="NCBI Taxonomy" id="2920386"/>
    <lineage>
        <taxon>Bacteria</taxon>
        <taxon>Pseudomonadati</taxon>
        <taxon>Bacteroidota</taxon>
        <taxon>Flavobacteriia</taxon>
        <taxon>Flavobacteriales</taxon>
        <taxon>Flavobacteriaceae</taxon>
        <taxon>Christiangramia</taxon>
    </lineage>
</organism>
<keyword evidence="3" id="KW-1185">Reference proteome</keyword>
<keyword evidence="1" id="KW-0472">Membrane</keyword>
<gene>
    <name evidence="2" type="ORF">MKO06_04530</name>
</gene>
<dbReference type="RefSeq" id="WP_241549472.1">
    <property type="nucleotide sequence ID" value="NZ_JANCNS010000001.1"/>
</dbReference>
<comment type="caution">
    <text evidence="2">The sequence shown here is derived from an EMBL/GenBank/DDBJ whole genome shotgun (WGS) entry which is preliminary data.</text>
</comment>
<keyword evidence="1" id="KW-1133">Transmembrane helix</keyword>
<feature type="transmembrane region" description="Helical" evidence="1">
    <location>
        <begin position="117"/>
        <end position="137"/>
    </location>
</feature>
<feature type="transmembrane region" description="Helical" evidence="1">
    <location>
        <begin position="199"/>
        <end position="218"/>
    </location>
</feature>
<feature type="transmembrane region" description="Helical" evidence="1">
    <location>
        <begin position="60"/>
        <end position="79"/>
    </location>
</feature>
<evidence type="ECO:0000313" key="3">
    <source>
        <dbReference type="Proteomes" id="UP001155280"/>
    </source>
</evidence>
<dbReference type="Proteomes" id="UP001155280">
    <property type="component" value="Unassembled WGS sequence"/>
</dbReference>
<accession>A0A9X2I8H9</accession>
<name>A0A9X2I8H9_9FLAO</name>
<evidence type="ECO:0000313" key="2">
    <source>
        <dbReference type="EMBL" id="MCP9199162.1"/>
    </source>
</evidence>
<reference evidence="2" key="1">
    <citation type="submission" date="2022-07" db="EMBL/GenBank/DDBJ databases">
        <title>Gramela sediminis sp. nov., isolated from deep-sea sediment of the Indian Ocean.</title>
        <authorList>
            <person name="Shi H."/>
        </authorList>
    </citation>
    <scope>NUCLEOTIDE SEQUENCE</scope>
    <source>
        <strain evidence="2">GC03-9</strain>
    </source>
</reference>
<keyword evidence="1" id="KW-0812">Transmembrane</keyword>
<dbReference type="AlphaFoldDB" id="A0A9X2I8H9"/>
<feature type="transmembrane region" description="Helical" evidence="1">
    <location>
        <begin position="143"/>
        <end position="161"/>
    </location>
</feature>
<feature type="transmembrane region" description="Helical" evidence="1">
    <location>
        <begin position="85"/>
        <end position="105"/>
    </location>
</feature>
<proteinExistence type="predicted"/>
<protein>
    <recommendedName>
        <fullName evidence="4">Ceramidase</fullName>
    </recommendedName>
</protein>
<evidence type="ECO:0000256" key="1">
    <source>
        <dbReference type="SAM" id="Phobius"/>
    </source>
</evidence>
<feature type="transmembrane region" description="Helical" evidence="1">
    <location>
        <begin position="31"/>
        <end position="48"/>
    </location>
</feature>
<feature type="transmembrane region" description="Helical" evidence="1">
    <location>
        <begin position="168"/>
        <end position="187"/>
    </location>
</feature>
<sequence>MALKQIVESFPFDSGPIYQETLAGRLPVEPFNTYSNILFLGIIIYFSLKVYRDYHNHRFLAWSLPVLLLGFIGGTVYHATRSHDVWMYMDWLPIVILCLAVSVYYTIKLKATRKQRLLLILIILFLVFGIRMIPWPVSLKTSIGYIGTAVGLLLPIITYFFTTRTHYWWWVFLAFLSFGLAISFRLMDRFVYVMPMGTHWLWHVFGAISVFFLIKFIYEDRRTQMFADSNAALRNKASKGKV</sequence>